<protein>
    <submittedName>
        <fullName evidence="8">Acyl-CoA dehydrogenase family protein</fullName>
    </submittedName>
</protein>
<keyword evidence="9" id="KW-1185">Reference proteome</keyword>
<evidence type="ECO:0000256" key="2">
    <source>
        <dbReference type="ARBA" id="ARBA00009347"/>
    </source>
</evidence>
<dbReference type="GO" id="GO:0003995">
    <property type="term" value="F:acyl-CoA dehydrogenase activity"/>
    <property type="evidence" value="ECO:0007669"/>
    <property type="project" value="TreeGrafter"/>
</dbReference>
<dbReference type="AlphaFoldDB" id="A0AAV3U4A4"/>
<gene>
    <name evidence="8" type="ORF">GCM10025791_26530</name>
</gene>
<proteinExistence type="inferred from homology"/>
<reference evidence="9" key="1">
    <citation type="journal article" date="2019" name="Int. J. Syst. Evol. Microbiol.">
        <title>The Global Catalogue of Microorganisms (GCM) 10K type strain sequencing project: providing services to taxonomists for standard genome sequencing and annotation.</title>
        <authorList>
            <consortium name="The Broad Institute Genomics Platform"/>
            <consortium name="The Broad Institute Genome Sequencing Center for Infectious Disease"/>
            <person name="Wu L."/>
            <person name="Ma J."/>
        </authorList>
    </citation>
    <scope>NUCLEOTIDE SEQUENCE [LARGE SCALE GENOMIC DNA]</scope>
    <source>
        <strain evidence="9">JCM 19134</strain>
    </source>
</reference>
<feature type="domain" description="Acyl-CoA dehydrogenase/oxidase C-terminal" evidence="6">
    <location>
        <begin position="206"/>
        <end position="344"/>
    </location>
</feature>
<evidence type="ECO:0000256" key="1">
    <source>
        <dbReference type="ARBA" id="ARBA00001974"/>
    </source>
</evidence>
<keyword evidence="5" id="KW-0560">Oxidoreductase</keyword>
<dbReference type="InterPro" id="IPR009100">
    <property type="entry name" value="AcylCoA_DH/oxidase_NM_dom_sf"/>
</dbReference>
<name>A0AAV3U4A4_9ALTE</name>
<dbReference type="PANTHER" id="PTHR43884">
    <property type="entry name" value="ACYL-COA DEHYDROGENASE"/>
    <property type="match status" value="1"/>
</dbReference>
<dbReference type="InterPro" id="IPR037069">
    <property type="entry name" value="AcylCoA_DH/ox_N_sf"/>
</dbReference>
<keyword evidence="3" id="KW-0285">Flavoprotein</keyword>
<dbReference type="Gene3D" id="1.20.140.10">
    <property type="entry name" value="Butyryl-CoA Dehydrogenase, subunit A, domain 3"/>
    <property type="match status" value="1"/>
</dbReference>
<evidence type="ECO:0000256" key="4">
    <source>
        <dbReference type="ARBA" id="ARBA00022827"/>
    </source>
</evidence>
<evidence type="ECO:0000313" key="8">
    <source>
        <dbReference type="EMBL" id="GAA4945958.1"/>
    </source>
</evidence>
<evidence type="ECO:0000256" key="5">
    <source>
        <dbReference type="ARBA" id="ARBA00023002"/>
    </source>
</evidence>
<evidence type="ECO:0000259" key="6">
    <source>
        <dbReference type="Pfam" id="PF00441"/>
    </source>
</evidence>
<feature type="domain" description="Acyl-CoA dehydrogenase/oxidase N-terminal" evidence="7">
    <location>
        <begin position="6"/>
        <end position="86"/>
    </location>
</feature>
<keyword evidence="4" id="KW-0274">FAD</keyword>
<comment type="similarity">
    <text evidence="2">Belongs to the acyl-CoA dehydrogenase family.</text>
</comment>
<organism evidence="8 9">
    <name type="scientific">Halioxenophilus aromaticivorans</name>
    <dbReference type="NCBI Taxonomy" id="1306992"/>
    <lineage>
        <taxon>Bacteria</taxon>
        <taxon>Pseudomonadati</taxon>
        <taxon>Pseudomonadota</taxon>
        <taxon>Gammaproteobacteria</taxon>
        <taxon>Alteromonadales</taxon>
        <taxon>Alteromonadaceae</taxon>
        <taxon>Halioxenophilus</taxon>
    </lineage>
</organism>
<dbReference type="Pfam" id="PF02771">
    <property type="entry name" value="Acyl-CoA_dh_N"/>
    <property type="match status" value="1"/>
</dbReference>
<comment type="caution">
    <text evidence="8">The sequence shown here is derived from an EMBL/GenBank/DDBJ whole genome shotgun (WGS) entry which is preliminary data.</text>
</comment>
<evidence type="ECO:0000313" key="9">
    <source>
        <dbReference type="Proteomes" id="UP001409585"/>
    </source>
</evidence>
<dbReference type="Pfam" id="PF00441">
    <property type="entry name" value="Acyl-CoA_dh_1"/>
    <property type="match status" value="1"/>
</dbReference>
<dbReference type="InterPro" id="IPR009075">
    <property type="entry name" value="AcylCo_DH/oxidase_C"/>
</dbReference>
<dbReference type="SUPFAM" id="SSF47203">
    <property type="entry name" value="Acyl-CoA dehydrogenase C-terminal domain-like"/>
    <property type="match status" value="1"/>
</dbReference>
<dbReference type="Proteomes" id="UP001409585">
    <property type="component" value="Unassembled WGS sequence"/>
</dbReference>
<dbReference type="SUPFAM" id="SSF56645">
    <property type="entry name" value="Acyl-CoA dehydrogenase NM domain-like"/>
    <property type="match status" value="1"/>
</dbReference>
<sequence>MNEFLQELQSSARQVMQDAGTPAKHGATWPLMVELGWLLAPVPESLEGLGLGPEAVCVLQQELGRNLAEVPFISASLALDALCQGGADNADWIARFTCGDIATAALVDTQPGRQPISVVGSGEQTTFSGQLDGVPGAEHASHVLVWDEQQTAVALLALDQGGIETQAQTSWDATQGISRINLQQATVEGGALLAQGEAAQDLIARLLNLRDMALAADALGGAAALLELTVEHLQTRQQFGRPLALFQSLKHRCADLKTDIAAAEALFNSTLSQACGDLGSADAIFAGQKAKSLACATYDWVAEESLQLHGGIGMASEYPCHLFLKRSMLSRHLGTGSGDYLLTIAEQFLASDEV</sequence>
<dbReference type="GO" id="GO:0050660">
    <property type="term" value="F:flavin adenine dinucleotide binding"/>
    <property type="evidence" value="ECO:0007669"/>
    <property type="project" value="InterPro"/>
</dbReference>
<evidence type="ECO:0000259" key="7">
    <source>
        <dbReference type="Pfam" id="PF02771"/>
    </source>
</evidence>
<dbReference type="PANTHER" id="PTHR43884:SF20">
    <property type="entry name" value="ACYL-COA DEHYDROGENASE FADE28"/>
    <property type="match status" value="1"/>
</dbReference>
<dbReference type="EMBL" id="BAABLX010000024">
    <property type="protein sequence ID" value="GAA4945958.1"/>
    <property type="molecule type" value="Genomic_DNA"/>
</dbReference>
<comment type="cofactor">
    <cofactor evidence="1">
        <name>FAD</name>
        <dbReference type="ChEBI" id="CHEBI:57692"/>
    </cofactor>
</comment>
<dbReference type="Gene3D" id="1.10.540.10">
    <property type="entry name" value="Acyl-CoA dehydrogenase/oxidase, N-terminal domain"/>
    <property type="match status" value="1"/>
</dbReference>
<evidence type="ECO:0000256" key="3">
    <source>
        <dbReference type="ARBA" id="ARBA00022630"/>
    </source>
</evidence>
<dbReference type="InterPro" id="IPR013786">
    <property type="entry name" value="AcylCoA_DH/ox_N"/>
</dbReference>
<accession>A0AAV3U4A4</accession>
<dbReference type="RefSeq" id="WP_345422922.1">
    <property type="nucleotide sequence ID" value="NZ_AP031496.1"/>
</dbReference>
<dbReference type="InterPro" id="IPR036250">
    <property type="entry name" value="AcylCo_DH-like_C"/>
</dbReference>